<dbReference type="Gene3D" id="2.20.200.10">
    <property type="entry name" value="Outer membrane efflux proteins (OEP)"/>
    <property type="match status" value="1"/>
</dbReference>
<accession>A0A4R5VX02</accession>
<dbReference type="InterPro" id="IPR003423">
    <property type="entry name" value="OMP_efflux"/>
</dbReference>
<keyword evidence="2" id="KW-0812">Transmembrane</keyword>
<evidence type="ECO:0000256" key="2">
    <source>
        <dbReference type="RuleBase" id="RU362097"/>
    </source>
</evidence>
<sequence length="483" mass="51602">MKKTLLSNSIALILLSAIGTLGLSGCAVGPDYVRPVTLSDSDMPNDFKENWKSAQPQDQSIPVKWWTVFNDSNLNTLIEQIPAGNQTLAQAEANYRQASALLNNAQAAYLPTLNGNVGHTKARNAQAGVTTNNNLGLTANWEIDLWGGIRREVEVQQNTALSSYANLQATLLSLQAQLAVNYFQLRVLDAQQELLNQTVEEYRRSLKLTQNQYKSGIVSTDSVLLAETQLRSTEAQALDIGILRGQTEHAIAVLLGKAPANFSIAVIPLGAASYVPAIPDIPLGVPSHLLERRPDIAAAERSVAAANAQIGVTKAAYFPNLTLGATGGYQSSGVANWISLPNRVWSLGPNLAATLFDGGAKRALNAQAIAAYDVSVASYRQTVLTSFQNVEDNLVALRILKDEALVQSAATAAAKKSLEITLNQYKAGTVNYLNVVTAQTTTLTNQRTELTITNSRLAAAVGLIKALGGGWTGLDQNQIAVTK</sequence>
<name>A0A4R5VX02_9BURK</name>
<protein>
    <submittedName>
        <fullName evidence="3">Efflux transporter outer membrane subunit</fullName>
    </submittedName>
</protein>
<keyword evidence="2" id="KW-0564">Palmitate</keyword>
<evidence type="ECO:0000256" key="1">
    <source>
        <dbReference type="ARBA" id="ARBA00007613"/>
    </source>
</evidence>
<proteinExistence type="inferred from homology"/>
<comment type="subcellular location">
    <subcellularLocation>
        <location evidence="2">Cell membrane</location>
        <topology evidence="2">Lipid-anchor</topology>
    </subcellularLocation>
</comment>
<dbReference type="NCBIfam" id="TIGR01845">
    <property type="entry name" value="outer_NodT"/>
    <property type="match status" value="1"/>
</dbReference>
<gene>
    <name evidence="3" type="ORF">E2I14_14595</name>
</gene>
<reference evidence="3 4" key="1">
    <citation type="submission" date="2019-03" db="EMBL/GenBank/DDBJ databases">
        <title>Sapientia aquatica gen. nov., sp. nov., isolated from a crater lake.</title>
        <authorList>
            <person name="Felfoldi T."/>
            <person name="Szabo A."/>
            <person name="Toth E."/>
            <person name="Schumann P."/>
            <person name="Keki Z."/>
            <person name="Marialigeti K."/>
            <person name="Mathe I."/>
        </authorList>
    </citation>
    <scope>NUCLEOTIDE SEQUENCE [LARGE SCALE GENOMIC DNA]</scope>
    <source>
        <strain evidence="3 4">SA-152</strain>
    </source>
</reference>
<dbReference type="AlphaFoldDB" id="A0A4R5VX02"/>
<keyword evidence="2" id="KW-1134">Transmembrane beta strand</keyword>
<dbReference type="Pfam" id="PF02321">
    <property type="entry name" value="OEP"/>
    <property type="match status" value="2"/>
</dbReference>
<dbReference type="Proteomes" id="UP000294829">
    <property type="component" value="Unassembled WGS sequence"/>
</dbReference>
<dbReference type="EMBL" id="SMYL01000008">
    <property type="protein sequence ID" value="TDK63812.1"/>
    <property type="molecule type" value="Genomic_DNA"/>
</dbReference>
<dbReference type="PROSITE" id="PS51257">
    <property type="entry name" value="PROKAR_LIPOPROTEIN"/>
    <property type="match status" value="1"/>
</dbReference>
<evidence type="ECO:0000313" key="4">
    <source>
        <dbReference type="Proteomes" id="UP000294829"/>
    </source>
</evidence>
<dbReference type="GO" id="GO:0015562">
    <property type="term" value="F:efflux transmembrane transporter activity"/>
    <property type="evidence" value="ECO:0007669"/>
    <property type="project" value="InterPro"/>
</dbReference>
<dbReference type="GO" id="GO:0005886">
    <property type="term" value="C:plasma membrane"/>
    <property type="evidence" value="ECO:0007669"/>
    <property type="project" value="UniProtKB-SubCell"/>
</dbReference>
<dbReference type="PANTHER" id="PTHR30203:SF33">
    <property type="entry name" value="BLR4455 PROTEIN"/>
    <property type="match status" value="1"/>
</dbReference>
<comment type="similarity">
    <text evidence="1 2">Belongs to the outer membrane factor (OMF) (TC 1.B.17) family.</text>
</comment>
<dbReference type="OrthoDB" id="9770517at2"/>
<dbReference type="SUPFAM" id="SSF56954">
    <property type="entry name" value="Outer membrane efflux proteins (OEP)"/>
    <property type="match status" value="1"/>
</dbReference>
<keyword evidence="2" id="KW-0449">Lipoprotein</keyword>
<organism evidence="3 4">
    <name type="scientific">Sapientia aquatica</name>
    <dbReference type="NCBI Taxonomy" id="1549640"/>
    <lineage>
        <taxon>Bacteria</taxon>
        <taxon>Pseudomonadati</taxon>
        <taxon>Pseudomonadota</taxon>
        <taxon>Betaproteobacteria</taxon>
        <taxon>Burkholderiales</taxon>
        <taxon>Oxalobacteraceae</taxon>
        <taxon>Sapientia</taxon>
    </lineage>
</organism>
<keyword evidence="2" id="KW-0472">Membrane</keyword>
<dbReference type="PANTHER" id="PTHR30203">
    <property type="entry name" value="OUTER MEMBRANE CATION EFFLUX PROTEIN"/>
    <property type="match status" value="1"/>
</dbReference>
<dbReference type="InterPro" id="IPR010131">
    <property type="entry name" value="MdtP/NodT-like"/>
</dbReference>
<evidence type="ECO:0000313" key="3">
    <source>
        <dbReference type="EMBL" id="TDK63812.1"/>
    </source>
</evidence>
<keyword evidence="4" id="KW-1185">Reference proteome</keyword>
<comment type="caution">
    <text evidence="3">The sequence shown here is derived from an EMBL/GenBank/DDBJ whole genome shotgun (WGS) entry which is preliminary data.</text>
</comment>
<dbReference type="Gene3D" id="1.20.1600.10">
    <property type="entry name" value="Outer membrane efflux proteins (OEP)"/>
    <property type="match status" value="1"/>
</dbReference>